<name>A0AAC9BNG0_9RALS</name>
<accession>A0AAC9BNG0</accession>
<gene>
    <name evidence="1" type="ORF">ACS15_4822</name>
</gene>
<proteinExistence type="predicted"/>
<evidence type="ECO:0000313" key="2">
    <source>
        <dbReference type="Proteomes" id="UP000077927"/>
    </source>
</evidence>
<dbReference type="Proteomes" id="UP000077927">
    <property type="component" value="Chromosome 2"/>
</dbReference>
<dbReference type="AlphaFoldDB" id="A0AAC9BNG0"/>
<organism evidence="1 2">
    <name type="scientific">Ralstonia insidiosa</name>
    <dbReference type="NCBI Taxonomy" id="190721"/>
    <lineage>
        <taxon>Bacteria</taxon>
        <taxon>Pseudomonadati</taxon>
        <taxon>Pseudomonadota</taxon>
        <taxon>Betaproteobacteria</taxon>
        <taxon>Burkholderiales</taxon>
        <taxon>Burkholderiaceae</taxon>
        <taxon>Ralstonia</taxon>
    </lineage>
</organism>
<dbReference type="EMBL" id="CP012606">
    <property type="protein sequence ID" value="ANH76489.1"/>
    <property type="molecule type" value="Genomic_DNA"/>
</dbReference>
<evidence type="ECO:0000313" key="1">
    <source>
        <dbReference type="EMBL" id="ANH76489.1"/>
    </source>
</evidence>
<protein>
    <submittedName>
        <fullName evidence="1">Uncharacterized protein</fullName>
    </submittedName>
</protein>
<reference evidence="1 2" key="1">
    <citation type="submission" date="2015-09" db="EMBL/GenBank/DDBJ databases">
        <authorList>
            <person name="Xu Y."/>
            <person name="Nagy A."/>
            <person name="Liu N.T."/>
            <person name="Nou X."/>
        </authorList>
    </citation>
    <scope>NUCLEOTIDE SEQUENCE [LARGE SCALE GENOMIC DNA]</scope>
    <source>
        <strain evidence="1 2">FC1138</strain>
    </source>
</reference>
<dbReference type="KEGG" id="rin:ACS15_4822"/>
<sequence length="69" mass="7243">MSAFWGNCAVDAVDAIDAIGVGVSSPPPHALSVAVVNVRTNSSARFMDQSPLVGYRLRTARLASIATQR</sequence>